<dbReference type="Gene3D" id="3.40.50.2300">
    <property type="match status" value="1"/>
</dbReference>
<evidence type="ECO:0000313" key="4">
    <source>
        <dbReference type="Proteomes" id="UP000189670"/>
    </source>
</evidence>
<name>A0A1V1NZJ0_9BACT</name>
<protein>
    <submittedName>
        <fullName evidence="3">Response regulator receiver protein</fullName>
    </submittedName>
</protein>
<proteinExistence type="predicted"/>
<feature type="domain" description="Response regulatory" evidence="2">
    <location>
        <begin position="6"/>
        <end position="118"/>
    </location>
</feature>
<dbReference type="InterPro" id="IPR011006">
    <property type="entry name" value="CheY-like_superfamily"/>
</dbReference>
<feature type="modified residue" description="4-aspartylphosphate" evidence="1">
    <location>
        <position position="58"/>
    </location>
</feature>
<reference evidence="4" key="1">
    <citation type="submission" date="2012-11" db="EMBL/GenBank/DDBJ databases">
        <authorList>
            <person name="Lucero-Rivera Y.E."/>
            <person name="Tovar-Ramirez D."/>
        </authorList>
    </citation>
    <scope>NUCLEOTIDE SEQUENCE [LARGE SCALE GENOMIC DNA]</scope>
    <source>
        <strain evidence="4">Araruama</strain>
    </source>
</reference>
<dbReference type="Proteomes" id="UP000189670">
    <property type="component" value="Unassembled WGS sequence"/>
</dbReference>
<evidence type="ECO:0000259" key="2">
    <source>
        <dbReference type="PROSITE" id="PS50110"/>
    </source>
</evidence>
<dbReference type="InterPro" id="IPR052048">
    <property type="entry name" value="ST_Response_Regulator"/>
</dbReference>
<evidence type="ECO:0000256" key="1">
    <source>
        <dbReference type="PROSITE-ProRule" id="PRU00169"/>
    </source>
</evidence>
<evidence type="ECO:0000313" key="3">
    <source>
        <dbReference type="EMBL" id="ETR68027.1"/>
    </source>
</evidence>
<dbReference type="GO" id="GO:0000160">
    <property type="term" value="P:phosphorelay signal transduction system"/>
    <property type="evidence" value="ECO:0007669"/>
    <property type="project" value="InterPro"/>
</dbReference>
<dbReference type="Pfam" id="PF00072">
    <property type="entry name" value="Response_reg"/>
    <property type="match status" value="1"/>
</dbReference>
<dbReference type="SMART" id="SM00448">
    <property type="entry name" value="REC"/>
    <property type="match status" value="1"/>
</dbReference>
<dbReference type="SUPFAM" id="SSF52172">
    <property type="entry name" value="CheY-like"/>
    <property type="match status" value="1"/>
</dbReference>
<dbReference type="PANTHER" id="PTHR43228">
    <property type="entry name" value="TWO-COMPONENT RESPONSE REGULATOR"/>
    <property type="match status" value="1"/>
</dbReference>
<keyword evidence="1" id="KW-0597">Phosphoprotein</keyword>
<comment type="caution">
    <text evidence="3">The sequence shown here is derived from an EMBL/GenBank/DDBJ whole genome shotgun (WGS) entry which is preliminary data.</text>
</comment>
<dbReference type="InterPro" id="IPR001789">
    <property type="entry name" value="Sig_transdc_resp-reg_receiver"/>
</dbReference>
<dbReference type="EMBL" id="ATBP01001113">
    <property type="protein sequence ID" value="ETR68027.1"/>
    <property type="molecule type" value="Genomic_DNA"/>
</dbReference>
<dbReference type="PANTHER" id="PTHR43228:SF1">
    <property type="entry name" value="TWO-COMPONENT RESPONSE REGULATOR ARR22"/>
    <property type="match status" value="1"/>
</dbReference>
<dbReference type="AlphaFoldDB" id="A0A1V1NZJ0"/>
<sequence length="118" mass="13248">MNSEKKVLIVDDSKAMRIVIKNVLKTTEYKFNVLEASNGLIALDVLKENPDTQLIFADINMPEMDGITLMEKINELNYQIPVAVISTEGSQDMVIKAIKLGARGYIKNLLLKIKLLKL</sequence>
<dbReference type="PROSITE" id="PS50110">
    <property type="entry name" value="RESPONSE_REGULATORY"/>
    <property type="match status" value="1"/>
</dbReference>
<gene>
    <name evidence="3" type="ORF">OMM_10950</name>
</gene>
<accession>A0A1V1NZJ0</accession>
<organism evidence="3 4">
    <name type="scientific">Candidatus Magnetoglobus multicellularis str. Araruama</name>
    <dbReference type="NCBI Taxonomy" id="890399"/>
    <lineage>
        <taxon>Bacteria</taxon>
        <taxon>Pseudomonadati</taxon>
        <taxon>Thermodesulfobacteriota</taxon>
        <taxon>Desulfobacteria</taxon>
        <taxon>Desulfobacterales</taxon>
        <taxon>Desulfobacteraceae</taxon>
        <taxon>Candidatus Magnetoglobus</taxon>
    </lineage>
</organism>